<evidence type="ECO:0000313" key="1">
    <source>
        <dbReference type="EMBL" id="SFE99008.1"/>
    </source>
</evidence>
<evidence type="ECO:0000313" key="2">
    <source>
        <dbReference type="Proteomes" id="UP000198520"/>
    </source>
</evidence>
<protein>
    <recommendedName>
        <fullName evidence="3">Lipoprotein</fullName>
    </recommendedName>
</protein>
<dbReference type="AlphaFoldDB" id="A0A1I2F2R4"/>
<organism evidence="1 2">
    <name type="scientific">Flavimobilis marinus</name>
    <dbReference type="NCBI Taxonomy" id="285351"/>
    <lineage>
        <taxon>Bacteria</taxon>
        <taxon>Bacillati</taxon>
        <taxon>Actinomycetota</taxon>
        <taxon>Actinomycetes</taxon>
        <taxon>Micrococcales</taxon>
        <taxon>Jonesiaceae</taxon>
        <taxon>Flavimobilis</taxon>
    </lineage>
</organism>
<name>A0A1I2F2R4_9MICO</name>
<sequence>MADRRIGALIGAVVAGVLLAGCGGGEPKELQAGEIRVLVGERTNSGNDALLSGALSDVSGCLGVDNFAVIWPHGTEVASEDPLAVSVPGWGRVGLGDPVELGGGMITEGPQSDPVHVGELTVPDECAEHGVWGAWN</sequence>
<dbReference type="STRING" id="285351.SAMN04488035_1063"/>
<dbReference type="Proteomes" id="UP000198520">
    <property type="component" value="Unassembled WGS sequence"/>
</dbReference>
<dbReference type="EMBL" id="FONZ01000002">
    <property type="protein sequence ID" value="SFE99008.1"/>
    <property type="molecule type" value="Genomic_DNA"/>
</dbReference>
<gene>
    <name evidence="1" type="ORF">SAMN04488035_1063</name>
</gene>
<keyword evidence="2" id="KW-1185">Reference proteome</keyword>
<dbReference type="PROSITE" id="PS51257">
    <property type="entry name" value="PROKAR_LIPOPROTEIN"/>
    <property type="match status" value="1"/>
</dbReference>
<reference evidence="2" key="1">
    <citation type="submission" date="2016-10" db="EMBL/GenBank/DDBJ databases">
        <authorList>
            <person name="Varghese N."/>
            <person name="Submissions S."/>
        </authorList>
    </citation>
    <scope>NUCLEOTIDE SEQUENCE [LARGE SCALE GENOMIC DNA]</scope>
    <source>
        <strain evidence="2">DSM 19083</strain>
    </source>
</reference>
<accession>A0A1I2F2R4</accession>
<evidence type="ECO:0008006" key="3">
    <source>
        <dbReference type="Google" id="ProtNLM"/>
    </source>
</evidence>
<proteinExistence type="predicted"/>